<dbReference type="GO" id="GO:0006384">
    <property type="term" value="P:transcription initiation at RNA polymerase III promoter"/>
    <property type="evidence" value="ECO:0007669"/>
    <property type="project" value="InterPro"/>
</dbReference>
<keyword evidence="4" id="KW-0804">Transcription</keyword>
<dbReference type="RefSeq" id="XP_013275543.1">
    <property type="nucleotide sequence ID" value="XM_013420089.1"/>
</dbReference>
<feature type="region of interest" description="Disordered" evidence="6">
    <location>
        <begin position="1241"/>
        <end position="1295"/>
    </location>
</feature>
<accession>A0A0D2G1M1</accession>
<feature type="compositionally biased region" description="Low complexity" evidence="6">
    <location>
        <begin position="1268"/>
        <end position="1282"/>
    </location>
</feature>
<feature type="domain" description="Transcription factor tau subunit sfc3/Tfc3 C-terminal" evidence="8">
    <location>
        <begin position="1570"/>
        <end position="2011"/>
    </location>
</feature>
<evidence type="ECO:0000313" key="9">
    <source>
        <dbReference type="EMBL" id="KIX08407.1"/>
    </source>
</evidence>
<dbReference type="GO" id="GO:0005634">
    <property type="term" value="C:nucleus"/>
    <property type="evidence" value="ECO:0007669"/>
    <property type="project" value="UniProtKB-SubCell"/>
</dbReference>
<gene>
    <name evidence="9" type="ORF">Z518_03063</name>
</gene>
<dbReference type="InterPro" id="IPR044210">
    <property type="entry name" value="Tfc3-like"/>
</dbReference>
<evidence type="ECO:0000259" key="8">
    <source>
        <dbReference type="Pfam" id="PF20222"/>
    </source>
</evidence>
<feature type="compositionally biased region" description="Basic residues" evidence="6">
    <location>
        <begin position="1534"/>
        <end position="1551"/>
    </location>
</feature>
<evidence type="ECO:0000256" key="5">
    <source>
        <dbReference type="ARBA" id="ARBA00023242"/>
    </source>
</evidence>
<evidence type="ECO:0000256" key="2">
    <source>
        <dbReference type="ARBA" id="ARBA00022553"/>
    </source>
</evidence>
<feature type="compositionally biased region" description="Basic and acidic residues" evidence="6">
    <location>
        <begin position="1552"/>
        <end position="1563"/>
    </location>
</feature>
<feature type="region of interest" description="Disordered" evidence="6">
    <location>
        <begin position="771"/>
        <end position="806"/>
    </location>
</feature>
<protein>
    <recommendedName>
        <fullName evidence="11">B-block binding subunit of TFIIIC domain-containing protein</fullName>
    </recommendedName>
</protein>
<feature type="region of interest" description="Disordered" evidence="6">
    <location>
        <begin position="874"/>
        <end position="950"/>
    </location>
</feature>
<feature type="compositionally biased region" description="Polar residues" evidence="6">
    <location>
        <begin position="883"/>
        <end position="902"/>
    </location>
</feature>
<dbReference type="PANTHER" id="PTHR15180:SF1">
    <property type="entry name" value="GENERAL TRANSCRIPTION FACTOR 3C POLYPEPTIDE 1"/>
    <property type="match status" value="1"/>
</dbReference>
<dbReference type="PANTHER" id="PTHR15180">
    <property type="entry name" value="GENERAL TRANSCRIPTION FACTOR 3C POLYPEPTIDE 1"/>
    <property type="match status" value="1"/>
</dbReference>
<dbReference type="GO" id="GO:0000127">
    <property type="term" value="C:transcription factor TFIIIC complex"/>
    <property type="evidence" value="ECO:0007669"/>
    <property type="project" value="InterPro"/>
</dbReference>
<proteinExistence type="predicted"/>
<feature type="compositionally biased region" description="Basic and acidic residues" evidence="6">
    <location>
        <begin position="576"/>
        <end position="590"/>
    </location>
</feature>
<evidence type="ECO:0000256" key="1">
    <source>
        <dbReference type="ARBA" id="ARBA00004123"/>
    </source>
</evidence>
<keyword evidence="2" id="KW-0597">Phosphoprotein</keyword>
<feature type="region of interest" description="Disordered" evidence="6">
    <location>
        <begin position="1495"/>
        <end position="1563"/>
    </location>
</feature>
<dbReference type="GeneID" id="25291134"/>
<keyword evidence="3" id="KW-0238">DNA-binding</keyword>
<dbReference type="OrthoDB" id="5403573at2759"/>
<keyword evidence="10" id="KW-1185">Reference proteome</keyword>
<dbReference type="Pfam" id="PF04182">
    <property type="entry name" value="B-block_TFIIIC"/>
    <property type="match status" value="1"/>
</dbReference>
<reference evidence="9 10" key="1">
    <citation type="submission" date="2015-01" db="EMBL/GenBank/DDBJ databases">
        <title>The Genome Sequence of Rhinocladiella mackenzie CBS 650.93.</title>
        <authorList>
            <consortium name="The Broad Institute Genomics Platform"/>
            <person name="Cuomo C."/>
            <person name="de Hoog S."/>
            <person name="Gorbushina A."/>
            <person name="Stielow B."/>
            <person name="Teixiera M."/>
            <person name="Abouelleil A."/>
            <person name="Chapman S.B."/>
            <person name="Priest M."/>
            <person name="Young S.K."/>
            <person name="Wortman J."/>
            <person name="Nusbaum C."/>
            <person name="Birren B."/>
        </authorList>
    </citation>
    <scope>NUCLEOTIDE SEQUENCE [LARGE SCALE GENOMIC DNA]</scope>
    <source>
        <strain evidence="9 10">CBS 650.93</strain>
    </source>
</reference>
<dbReference type="EMBL" id="KN847476">
    <property type="protein sequence ID" value="KIX08407.1"/>
    <property type="molecule type" value="Genomic_DNA"/>
</dbReference>
<feature type="compositionally biased region" description="Polar residues" evidence="6">
    <location>
        <begin position="771"/>
        <end position="787"/>
    </location>
</feature>
<organism evidence="9 10">
    <name type="scientific">Rhinocladiella mackenziei CBS 650.93</name>
    <dbReference type="NCBI Taxonomy" id="1442369"/>
    <lineage>
        <taxon>Eukaryota</taxon>
        <taxon>Fungi</taxon>
        <taxon>Dikarya</taxon>
        <taxon>Ascomycota</taxon>
        <taxon>Pezizomycotina</taxon>
        <taxon>Eurotiomycetes</taxon>
        <taxon>Chaetothyriomycetidae</taxon>
        <taxon>Chaetothyriales</taxon>
        <taxon>Herpotrichiellaceae</taxon>
        <taxon>Rhinocladiella</taxon>
    </lineage>
</organism>
<feature type="compositionally biased region" description="Polar residues" evidence="6">
    <location>
        <begin position="923"/>
        <end position="935"/>
    </location>
</feature>
<evidence type="ECO:0000256" key="3">
    <source>
        <dbReference type="ARBA" id="ARBA00023125"/>
    </source>
</evidence>
<dbReference type="InterPro" id="IPR046488">
    <property type="entry name" value="Sfc3/Tfc3_C"/>
</dbReference>
<feature type="region of interest" description="Disordered" evidence="6">
    <location>
        <begin position="567"/>
        <end position="618"/>
    </location>
</feature>
<dbReference type="Proteomes" id="UP000053617">
    <property type="component" value="Unassembled WGS sequence"/>
</dbReference>
<dbReference type="InterPro" id="IPR007309">
    <property type="entry name" value="TFIIIC_Bblock-bd"/>
</dbReference>
<evidence type="ECO:0000259" key="7">
    <source>
        <dbReference type="Pfam" id="PF04182"/>
    </source>
</evidence>
<feature type="domain" description="B-block binding subunit of TFIIIC" evidence="7">
    <location>
        <begin position="168"/>
        <end position="235"/>
    </location>
</feature>
<dbReference type="GO" id="GO:0042791">
    <property type="term" value="P:5S class rRNA transcription by RNA polymerase III"/>
    <property type="evidence" value="ECO:0007669"/>
    <property type="project" value="TreeGrafter"/>
</dbReference>
<feature type="region of interest" description="Disordered" evidence="6">
    <location>
        <begin position="972"/>
        <end position="1116"/>
    </location>
</feature>
<dbReference type="Pfam" id="PF20222">
    <property type="entry name" value="DUF6581"/>
    <property type="match status" value="1"/>
</dbReference>
<feature type="compositionally biased region" description="Polar residues" evidence="6">
    <location>
        <begin position="1036"/>
        <end position="1045"/>
    </location>
</feature>
<dbReference type="HOGENOM" id="CLU_000535_0_0_1"/>
<feature type="region of interest" description="Disordered" evidence="6">
    <location>
        <begin position="102"/>
        <end position="139"/>
    </location>
</feature>
<dbReference type="GO" id="GO:0003677">
    <property type="term" value="F:DNA binding"/>
    <property type="evidence" value="ECO:0007669"/>
    <property type="project" value="UniProtKB-KW"/>
</dbReference>
<feature type="compositionally biased region" description="Basic and acidic residues" evidence="6">
    <location>
        <begin position="1085"/>
        <end position="1103"/>
    </location>
</feature>
<dbReference type="STRING" id="1442369.A0A0D2G1M1"/>
<sequence length="2066" mass="231823">MAKGLDELIEFLLEEIAISGSRGVTIDEIANSTRSFYDELENDLPSADGSSPRPSPAVDRPLLSKIWTWLGRHPEVSIGDDKQYNKSTLAEVENEFPGYVDAQLEGSRHPDDIYSGSDDSQRAPETPKPIGTTRRARLASGPRIRVSTERMYETICGHPPDFTKIAHLEFDLLSHIAAARSNGILQGELRRATGQDKRSVPKRTDALHKKGYIVKETVYRKGNRTSRLIFKKFYHPADGNVELLRDHGGPIRRGSSVRDAVRRIFDVLSDQSLIPQTKLAEELNLDSPAESAVLVKILRRLERLQFLKRVRTAVGPSATSGDLKQFVQLVRHPRVGDLQSFDTEKLSLDQTIQHLASLIEPESHNDSIVGFSNSNNNNNNSLEETDMMRPVAKWNPDRLIPNVMVDAVQLAGRTGLTNWNARQMITGLFVRRTVEALLLRVSGKSLLVQPPHLRHLAIVRTSLVVDGIVQYLHYSWDAFRQMVEEHEIEIGQIPGAKQALKLTPAAEFGANDNTVSVATIETDDLGFPLQTSLPLQLRHGEVDFVDIIRTITPADIQVRSGEPIIVGGGEQGYTMKLRERSTRPIREKTPRQPRQPRLPRQRPIQSDSEEEKIKGRPRKYMRGTEKFWRRQFKQARIDAGRPPAQSSQGTMNDPSGLALYAGRPAEFDETLVAAIDAGLPEPGLPRDINDVWVRLTKTVLNRPSSGVYITSKGVRPENVRLDSQIMIIKTSRLHTVDFYDRRKVQPFRFISSSASHSFAYRRYYPIKQSLFPRTSTSRPKGSSQTPRPRTKVKKKGCPPLGVFHENVAPTRTPFSRERTLLQNVVPIDTWMDTTDEEPELIWLDNQQTGVLRNRSISSGASTTEAPLRRISGKTLPRQVPGDQLNNTTTLPPETSMLATLTPSGRPFRQRKPTQKAGELVASSPGQFSQLFSETSSESDDYPSLESEAQNLSNREYAAEEFEQESEIEEQMIRDRSPEPAKTPAVEHVGETQPSIRIPPMNGKQKVRGDDEAPNVGPVTTKIDDNDAVVTQEEGNEVSQLATVSSPAAVAIQHPERTTPPESDDESDEETVKPLNSAVKKRVSRREKSQRGGRSESRDSEEAQSRQQQNAIRPRHTRGANALCRKIILQLIEETSGVAPNDPYTLKRVSTPRWQEAGEEDRPLLKTIRAAIKTLCGQGKLKSVTFSFRGKSGPILKRSVIFLPQISSLSQLVEDVKQKIIDAEPADYIPLEWKTEGSRIPLVGKKAQGTISSQENPPSPPARRRRKSSVSTVTTPSTRTARSMTREPAPPPPPMPVATGFLTLKVPSLGSLPAVQIYNWRMETPVDALRFDTTPSNPWKPTLAISRRTARRGRRPTTRQPGRSIVWAEAARQNFPSSLNDILQLPELKIKFEDIQSDDPNWQRFACEVEGVRAWEEQESETFLSQRSKYAFINHMVPSALYADSIQSPEIEFAGLVQFDPDGSEIEIPHPPAGSWPVFVTALQTSLERMSQIAGINSEELTQMPPPPKTPSVRRSNRPAKRKATDDDGAFAPLTKRRRGGGARGSGRRQDRRRVFPDKTRTPRNFKRDTRYLRTIPEETLYRIAVSVVVVRTLAGGIESYINWPLVMTLFPDQREDFIKGCWKTLSNKYRPDIKGLTENLQWKYLDALEAGKVASVDFDNLKATDWQGIVEWALKNLDRFNSRQIDGLPAHREEFLDTHNLTFTKPKRLHSILSYNIIVPGPVKDDMVKSIVSGLSHRPVSHETPILQHTPRYELELETADRNFRLAKSWALATVLTPESTFNPTVAFAKLSTLAPTTSTCETLLLRALKLLQDEKMISRAYKDQNTDQLSAVRTWEAARKFWERFEDRRMISAKMLRRAVAYKLEVLDKTFLVGESAIFEKDGIVDDGEMVAVLNLMATGQVKASPGGDVPRTRYGLDSERVGYRTKLMDKGLLGFSVEIAPTAAYEFGDPKLDGRKIPIPRGEVDDDMGLIPPWIDIHGTLQVTLWEMFVVGVLGLVAQMPGITAREVSRALGFAIDVDDVDLLMSWSVSAGFAKMDARSKGYETTEHWWWCISTGAEGGWEWR</sequence>
<evidence type="ECO:0008006" key="11">
    <source>
        <dbReference type="Google" id="ProtNLM"/>
    </source>
</evidence>
<keyword evidence="5" id="KW-0539">Nucleus</keyword>
<name>A0A0D2G1M1_9EURO</name>
<comment type="subcellular location">
    <subcellularLocation>
        <location evidence="1">Nucleus</location>
    </subcellularLocation>
</comment>
<evidence type="ECO:0000313" key="10">
    <source>
        <dbReference type="Proteomes" id="UP000053617"/>
    </source>
</evidence>
<evidence type="ECO:0000256" key="4">
    <source>
        <dbReference type="ARBA" id="ARBA00023163"/>
    </source>
</evidence>
<dbReference type="VEuPathDB" id="FungiDB:Z518_03063"/>
<evidence type="ECO:0000256" key="6">
    <source>
        <dbReference type="SAM" id="MobiDB-lite"/>
    </source>
</evidence>